<dbReference type="GO" id="GO:0071949">
    <property type="term" value="F:FAD binding"/>
    <property type="evidence" value="ECO:0007669"/>
    <property type="project" value="InterPro"/>
</dbReference>
<dbReference type="PANTHER" id="PTHR42659:SF2">
    <property type="entry name" value="XANTHINE DEHYDROGENASE SUBUNIT C-RELATED"/>
    <property type="match status" value="1"/>
</dbReference>
<dbReference type="InterPro" id="IPR016169">
    <property type="entry name" value="FAD-bd_PCMH_sub2"/>
</dbReference>
<dbReference type="InterPro" id="IPR016167">
    <property type="entry name" value="FAD-bd_PCMH_sub1"/>
</dbReference>
<dbReference type="Pfam" id="PF00941">
    <property type="entry name" value="FAD_binding_5"/>
    <property type="match status" value="1"/>
</dbReference>
<dbReference type="AlphaFoldDB" id="A0A1G8D8M8"/>
<keyword evidence="6" id="KW-1185">Reference proteome</keyword>
<evidence type="ECO:0000256" key="3">
    <source>
        <dbReference type="ARBA" id="ARBA00023002"/>
    </source>
</evidence>
<dbReference type="EMBL" id="FNBE01000025">
    <property type="protein sequence ID" value="SDH54086.1"/>
    <property type="molecule type" value="Genomic_DNA"/>
</dbReference>
<dbReference type="InterPro" id="IPR002346">
    <property type="entry name" value="Mopterin_DH_FAD-bd"/>
</dbReference>
<name>A0A1G8D8M8_PSEOR</name>
<dbReference type="PROSITE" id="PS51387">
    <property type="entry name" value="FAD_PCMH"/>
    <property type="match status" value="1"/>
</dbReference>
<dbReference type="InterPro" id="IPR036683">
    <property type="entry name" value="CO_DH_flav_C_dom_sf"/>
</dbReference>
<dbReference type="InterPro" id="IPR036318">
    <property type="entry name" value="FAD-bd_PCMH-like_sf"/>
</dbReference>
<evidence type="ECO:0000313" key="6">
    <source>
        <dbReference type="Proteomes" id="UP000198967"/>
    </source>
</evidence>
<dbReference type="SUPFAM" id="SSF55447">
    <property type="entry name" value="CO dehydrogenase flavoprotein C-terminal domain-like"/>
    <property type="match status" value="1"/>
</dbReference>
<dbReference type="RefSeq" id="WP_093089644.1">
    <property type="nucleotide sequence ID" value="NZ_FNBE01000025.1"/>
</dbReference>
<keyword evidence="2" id="KW-0274">FAD</keyword>
<dbReference type="GO" id="GO:0016491">
    <property type="term" value="F:oxidoreductase activity"/>
    <property type="evidence" value="ECO:0007669"/>
    <property type="project" value="UniProtKB-KW"/>
</dbReference>
<keyword evidence="3" id="KW-0560">Oxidoreductase</keyword>
<dbReference type="InterPro" id="IPR016166">
    <property type="entry name" value="FAD-bd_PCMH"/>
</dbReference>
<accession>A0A1G8D8M8</accession>
<keyword evidence="1" id="KW-0285">Flavoprotein</keyword>
<dbReference type="PANTHER" id="PTHR42659">
    <property type="entry name" value="XANTHINE DEHYDROGENASE SUBUNIT C-RELATED"/>
    <property type="match status" value="1"/>
</dbReference>
<proteinExistence type="predicted"/>
<dbReference type="Gene3D" id="3.30.390.50">
    <property type="entry name" value="CO dehydrogenase flavoprotein, C-terminal domain"/>
    <property type="match status" value="1"/>
</dbReference>
<dbReference type="STRING" id="366584.SAMN05216377_12528"/>
<evidence type="ECO:0000256" key="2">
    <source>
        <dbReference type="ARBA" id="ARBA00022827"/>
    </source>
</evidence>
<dbReference type="InterPro" id="IPR051312">
    <property type="entry name" value="Diverse_Substr_Oxidored"/>
</dbReference>
<dbReference type="Pfam" id="PF03450">
    <property type="entry name" value="CO_deh_flav_C"/>
    <property type="match status" value="1"/>
</dbReference>
<dbReference type="SMART" id="SM01092">
    <property type="entry name" value="CO_deh_flav_C"/>
    <property type="match status" value="1"/>
</dbReference>
<evidence type="ECO:0000256" key="1">
    <source>
        <dbReference type="ARBA" id="ARBA00022630"/>
    </source>
</evidence>
<reference evidence="5 6" key="1">
    <citation type="submission" date="2016-10" db="EMBL/GenBank/DDBJ databases">
        <authorList>
            <person name="de Groot N.N."/>
        </authorList>
    </citation>
    <scope>NUCLEOTIDE SEQUENCE [LARGE SCALE GENOMIC DNA]</scope>
    <source>
        <strain evidence="5 6">CGMCC 4.3143</strain>
    </source>
</reference>
<organism evidence="5 6">
    <name type="scientific">Pseudonocardia oroxyli</name>
    <dbReference type="NCBI Taxonomy" id="366584"/>
    <lineage>
        <taxon>Bacteria</taxon>
        <taxon>Bacillati</taxon>
        <taxon>Actinomycetota</taxon>
        <taxon>Actinomycetes</taxon>
        <taxon>Pseudonocardiales</taxon>
        <taxon>Pseudonocardiaceae</taxon>
        <taxon>Pseudonocardia</taxon>
    </lineage>
</organism>
<evidence type="ECO:0000259" key="4">
    <source>
        <dbReference type="PROSITE" id="PS51387"/>
    </source>
</evidence>
<dbReference type="SUPFAM" id="SSF56176">
    <property type="entry name" value="FAD-binding/transporter-associated domain-like"/>
    <property type="match status" value="1"/>
</dbReference>
<dbReference type="FunFam" id="3.30.465.10:FF:000017">
    <property type="entry name" value="Xanthine dehydrogenase, FAD binding subunit"/>
    <property type="match status" value="1"/>
</dbReference>
<gene>
    <name evidence="5" type="ORF">SAMN05216377_12528</name>
</gene>
<dbReference type="OrthoDB" id="9793944at2"/>
<dbReference type="InterPro" id="IPR005107">
    <property type="entry name" value="CO_DH_flav_C"/>
</dbReference>
<dbReference type="Gene3D" id="3.30.43.10">
    <property type="entry name" value="Uridine Diphospho-n-acetylenolpyruvylglucosamine Reductase, domain 2"/>
    <property type="match status" value="1"/>
</dbReference>
<feature type="domain" description="FAD-binding PCMH-type" evidence="4">
    <location>
        <begin position="1"/>
        <end position="177"/>
    </location>
</feature>
<evidence type="ECO:0000313" key="5">
    <source>
        <dbReference type="EMBL" id="SDH54086.1"/>
    </source>
</evidence>
<dbReference type="Proteomes" id="UP000198967">
    <property type="component" value="Unassembled WGS sequence"/>
</dbReference>
<dbReference type="Gene3D" id="3.30.465.10">
    <property type="match status" value="1"/>
</dbReference>
<sequence>MKPAPFAYEAPTTVSEAVDCLASHGEEAKVLAGGQSLVPVLALRLARYEALVDLNRVGELDYVRREGSTMVIGAMTRQATIERDPTLRAAIPVLREATRLIGHPQIRNRGTLGGSVAHGDPAAEYPAVALATDATITVIGPAGPRIIEAADLYDGPMSTTLAEDEILTAVAFPVWCPGSGFAVREMARREGDFATVGVIAGVTLADDRISRAALALFGVGATPMRFRQLEGELLGADFLAVDPTDFGETLAQRLDPPNDVHASTAYRTRVAARLVAEALDAALDTARQETTS</sequence>
<protein>
    <submittedName>
        <fullName evidence="5">Carbon-monoxide dehydrogenase medium subunit</fullName>
    </submittedName>
</protein>